<evidence type="ECO:0000313" key="3">
    <source>
        <dbReference type="Proteomes" id="UP000177821"/>
    </source>
</evidence>
<feature type="domain" description="DUF11" evidence="1">
    <location>
        <begin position="27"/>
        <end position="142"/>
    </location>
</feature>
<dbReference type="EMBL" id="MHCX01000042">
    <property type="protein sequence ID" value="OGY28826.1"/>
    <property type="molecule type" value="Genomic_DNA"/>
</dbReference>
<dbReference type="InterPro" id="IPR047589">
    <property type="entry name" value="DUF11_rpt"/>
</dbReference>
<dbReference type="InterPro" id="IPR051172">
    <property type="entry name" value="Chlamydia_OmcB"/>
</dbReference>
<proteinExistence type="predicted"/>
<dbReference type="InterPro" id="IPR001434">
    <property type="entry name" value="OmcB-like_DUF11"/>
</dbReference>
<feature type="domain" description="DUF11" evidence="1">
    <location>
        <begin position="324"/>
        <end position="423"/>
    </location>
</feature>
<reference evidence="2 3" key="1">
    <citation type="journal article" date="2016" name="Nat. Commun.">
        <title>Thousands of microbial genomes shed light on interconnected biogeochemical processes in an aquifer system.</title>
        <authorList>
            <person name="Anantharaman K."/>
            <person name="Brown C.T."/>
            <person name="Hug L.A."/>
            <person name="Sharon I."/>
            <person name="Castelle C.J."/>
            <person name="Probst A.J."/>
            <person name="Thomas B.C."/>
            <person name="Singh A."/>
            <person name="Wilkins M.J."/>
            <person name="Karaoz U."/>
            <person name="Brodie E.L."/>
            <person name="Williams K.H."/>
            <person name="Hubbard S.S."/>
            <person name="Banfield J.F."/>
        </authorList>
    </citation>
    <scope>NUCLEOTIDE SEQUENCE [LARGE SCALE GENOMIC DNA]</scope>
</reference>
<comment type="caution">
    <text evidence="2">The sequence shown here is derived from an EMBL/GenBank/DDBJ whole genome shotgun (WGS) entry which is preliminary data.</text>
</comment>
<sequence length="477" mass="51233">MTIFLVLGLGVTLPFVNQLVKAQTPALTMTHTADRRTAQPGETINYTVTVTNVSSSTVTNMFMMSPITNGTYTLGSGVVVKTNPSIQVATPDTWYSTGLDNFGTLNPGGVMTVTYKAIVNSGAANGSYVQSAAQIWADQQSAFNVTASTQILNNPILCSSITADKNQVVPGDTVEFSMRLCNNGNTVLHNVVIRGWVPNVNNPLSTYVSGSTTASRSGVITQLPDTWINTQTPIVIGDLNPGVEVFVKYRVRVNNSLAAGTILEAINQSRSDETPETQCAVQVKVVAPAGAPAVTLVSNPVLSVRKFVVYSGKEYSIVLPRDVKKFNKNEEVLYRMKVENSTDQVAKDVKLTDVIADPKYLDYVSNNLNGTWDVGNNTFSVSFGDIAAKTTRTIDVTFKVKNNIPTVCDVEQRNFVTVTSNNAGEHKADANITVCVPSAQAKVTAKQVKELPKAGGEVFLTLGLAPIGVLLRKFKIV</sequence>
<dbReference type="NCBIfam" id="TIGR01451">
    <property type="entry name" value="B_ant_repeat"/>
    <property type="match status" value="2"/>
</dbReference>
<dbReference type="PANTHER" id="PTHR34819:SF3">
    <property type="entry name" value="CELL SURFACE PROTEIN"/>
    <property type="match status" value="1"/>
</dbReference>
<gene>
    <name evidence="2" type="ORF">A3J50_02390</name>
</gene>
<feature type="domain" description="DUF11" evidence="1">
    <location>
        <begin position="162"/>
        <end position="272"/>
    </location>
</feature>
<evidence type="ECO:0000313" key="2">
    <source>
        <dbReference type="EMBL" id="OGY28826.1"/>
    </source>
</evidence>
<protein>
    <recommendedName>
        <fullName evidence="1">DUF11 domain-containing protein</fullName>
    </recommendedName>
</protein>
<accession>A0A1G1WM81</accession>
<dbReference type="PANTHER" id="PTHR34819">
    <property type="entry name" value="LARGE CYSTEINE-RICH PERIPLASMIC PROTEIN OMCB"/>
    <property type="match status" value="1"/>
</dbReference>
<dbReference type="Proteomes" id="UP000177821">
    <property type="component" value="Unassembled WGS sequence"/>
</dbReference>
<organism evidence="2 3">
    <name type="scientific">Candidatus Woykebacteria bacterium RIFCSPHIGHO2_02_FULL_43_16b</name>
    <dbReference type="NCBI Taxonomy" id="1802601"/>
    <lineage>
        <taxon>Bacteria</taxon>
        <taxon>Candidatus Woykeibacteriota</taxon>
    </lineage>
</organism>
<dbReference type="Pfam" id="PF01345">
    <property type="entry name" value="DUF11"/>
    <property type="match status" value="3"/>
</dbReference>
<evidence type="ECO:0000259" key="1">
    <source>
        <dbReference type="Pfam" id="PF01345"/>
    </source>
</evidence>
<name>A0A1G1WM81_9BACT</name>
<dbReference type="AlphaFoldDB" id="A0A1G1WM81"/>